<evidence type="ECO:0000313" key="1">
    <source>
        <dbReference type="EMBL" id="MFC7205231.1"/>
    </source>
</evidence>
<evidence type="ECO:0008006" key="3">
    <source>
        <dbReference type="Google" id="ProtNLM"/>
    </source>
</evidence>
<protein>
    <recommendedName>
        <fullName evidence="3">Restriction endonuclease</fullName>
    </recommendedName>
</protein>
<sequence>MERPSDRSCNNRIAVEIPQSFETSRVDSEWNGHIKKVSREEANFLATLFDIFNFESNYPIELPMNEYLIPYFKNEISDSGARLNVNSLEERGYIESEQISLIDPVTKKGTRGVWYNPSRKASPAVYKTKRTTPTVKTAGEDYAHRLMIHLLKKYFYTLNEVDKVETYKPFTDGEYYPAHVVDVIAYDKAGTPIHIGEAESLESRSSADIARKYQRMAESPADAWWIVSKQKALASIFRVLSQCDEIPDYTQAEVLSASRARDYIKRGYHPGLTQVIHIKELYQALAGNQRIEKVV</sequence>
<gene>
    <name evidence="1" type="ORF">ACFQJC_17105</name>
</gene>
<organism evidence="1 2">
    <name type="scientific">Haloferax namakaokahaiae</name>
    <dbReference type="NCBI Taxonomy" id="1748331"/>
    <lineage>
        <taxon>Archaea</taxon>
        <taxon>Methanobacteriati</taxon>
        <taxon>Methanobacteriota</taxon>
        <taxon>Stenosarchaea group</taxon>
        <taxon>Halobacteria</taxon>
        <taxon>Halobacteriales</taxon>
        <taxon>Haloferacaceae</taxon>
        <taxon>Haloferax</taxon>
    </lineage>
</organism>
<name>A0ABD5ZIV2_9EURY</name>
<dbReference type="Proteomes" id="UP001596481">
    <property type="component" value="Unassembled WGS sequence"/>
</dbReference>
<dbReference type="EMBL" id="JBHTAA010000013">
    <property type="protein sequence ID" value="MFC7205231.1"/>
    <property type="molecule type" value="Genomic_DNA"/>
</dbReference>
<reference evidence="1 2" key="1">
    <citation type="journal article" date="2019" name="Int. J. Syst. Evol. Microbiol.">
        <title>The Global Catalogue of Microorganisms (GCM) 10K type strain sequencing project: providing services to taxonomists for standard genome sequencing and annotation.</title>
        <authorList>
            <consortium name="The Broad Institute Genomics Platform"/>
            <consortium name="The Broad Institute Genome Sequencing Center for Infectious Disease"/>
            <person name="Wu L."/>
            <person name="Ma J."/>
        </authorList>
    </citation>
    <scope>NUCLEOTIDE SEQUENCE [LARGE SCALE GENOMIC DNA]</scope>
    <source>
        <strain evidence="1 2">DSM 29988</strain>
    </source>
</reference>
<dbReference type="AlphaFoldDB" id="A0ABD5ZIV2"/>
<evidence type="ECO:0000313" key="2">
    <source>
        <dbReference type="Proteomes" id="UP001596481"/>
    </source>
</evidence>
<comment type="caution">
    <text evidence="1">The sequence shown here is derived from an EMBL/GenBank/DDBJ whole genome shotgun (WGS) entry which is preliminary data.</text>
</comment>
<keyword evidence="2" id="KW-1185">Reference proteome</keyword>
<accession>A0ABD5ZIV2</accession>
<dbReference type="RefSeq" id="WP_390225733.1">
    <property type="nucleotide sequence ID" value="NZ_JBHTAA010000013.1"/>
</dbReference>
<proteinExistence type="predicted"/>